<dbReference type="InterPro" id="IPR040198">
    <property type="entry name" value="Fido_containing"/>
</dbReference>
<dbReference type="AlphaFoldDB" id="A0A1M5UB94"/>
<dbReference type="Gene3D" id="1.10.3290.10">
    <property type="entry name" value="Fido-like domain"/>
    <property type="match status" value="1"/>
</dbReference>
<proteinExistence type="predicted"/>
<dbReference type="EMBL" id="FQXR01000003">
    <property type="protein sequence ID" value="SHH60210.1"/>
    <property type="molecule type" value="Genomic_DNA"/>
</dbReference>
<dbReference type="OrthoDB" id="9813719at2"/>
<dbReference type="STRING" id="1123281.SAMN02745180_00583"/>
<feature type="binding site" evidence="2">
    <location>
        <begin position="174"/>
        <end position="181"/>
    </location>
    <ligand>
        <name>ATP</name>
        <dbReference type="ChEBI" id="CHEBI:30616"/>
    </ligand>
</feature>
<feature type="domain" description="Fido" evidence="4">
    <location>
        <begin position="92"/>
        <end position="233"/>
    </location>
</feature>
<organism evidence="5 6">
    <name type="scientific">Sporanaerobacter acetigenes DSM 13106</name>
    <dbReference type="NCBI Taxonomy" id="1123281"/>
    <lineage>
        <taxon>Bacteria</taxon>
        <taxon>Bacillati</taxon>
        <taxon>Bacillota</taxon>
        <taxon>Tissierellia</taxon>
        <taxon>Tissierellales</taxon>
        <taxon>Sporanaerobacteraceae</taxon>
        <taxon>Sporanaerobacter</taxon>
    </lineage>
</organism>
<dbReference type="PANTHER" id="PTHR13504">
    <property type="entry name" value="FIDO DOMAIN-CONTAINING PROTEIN DDB_G0283145"/>
    <property type="match status" value="1"/>
</dbReference>
<keyword evidence="6" id="KW-1185">Reference proteome</keyword>
<accession>A0A1M5UB94</accession>
<feature type="site" description="Important for autoinhibition of adenylyltransferase activity" evidence="3">
    <location>
        <position position="42"/>
    </location>
</feature>
<sequence length="263" mass="31360">MFEKIDELLKKLNEYRPLTEGEIKRLRDEFLVDFTYNSNAIEGNTLTLQETALVLQEGITIDKKPLKEHLEVIGHKEAFFYIEELVKEKVLLSENVIKDIHSIVLMDRPQDRGRYRRIPVTILGTVHEPPQPYLVPVLMEQLINEYNEEMKGKHIIERIALLHLKFESIHPFIDGNGRTGRLILNFELMKEGYPPINIKFKDRRRYYDCFKDYHLNNGDSYMLTEMIKEYVQEELERYISILRIADNYENKKLDQDNENELER</sequence>
<evidence type="ECO:0000313" key="6">
    <source>
        <dbReference type="Proteomes" id="UP000184389"/>
    </source>
</evidence>
<evidence type="ECO:0000256" key="1">
    <source>
        <dbReference type="PIRSR" id="PIRSR640198-1"/>
    </source>
</evidence>
<feature type="active site" evidence="1">
    <location>
        <position position="170"/>
    </location>
</feature>
<evidence type="ECO:0000313" key="5">
    <source>
        <dbReference type="EMBL" id="SHH60210.1"/>
    </source>
</evidence>
<dbReference type="InterPro" id="IPR036597">
    <property type="entry name" value="Fido-like_dom_sf"/>
</dbReference>
<keyword evidence="2" id="KW-0547">Nucleotide-binding</keyword>
<dbReference type="RefSeq" id="WP_072743168.1">
    <property type="nucleotide sequence ID" value="NZ_FQXR01000003.1"/>
</dbReference>
<gene>
    <name evidence="5" type="ORF">SAMN02745180_00583</name>
</gene>
<feature type="binding site" evidence="2">
    <location>
        <position position="216"/>
    </location>
    <ligand>
        <name>ATP</name>
        <dbReference type="ChEBI" id="CHEBI:30616"/>
    </ligand>
</feature>
<dbReference type="InterPro" id="IPR003812">
    <property type="entry name" value="Fido"/>
</dbReference>
<dbReference type="GO" id="GO:0005524">
    <property type="term" value="F:ATP binding"/>
    <property type="evidence" value="ECO:0007669"/>
    <property type="project" value="UniProtKB-KW"/>
</dbReference>
<evidence type="ECO:0000259" key="4">
    <source>
        <dbReference type="PROSITE" id="PS51459"/>
    </source>
</evidence>
<feature type="binding site" evidence="2">
    <location>
        <begin position="206"/>
        <end position="207"/>
    </location>
    <ligand>
        <name>ATP</name>
        <dbReference type="ChEBI" id="CHEBI:30616"/>
    </ligand>
</feature>
<reference evidence="5 6" key="1">
    <citation type="submission" date="2016-11" db="EMBL/GenBank/DDBJ databases">
        <authorList>
            <person name="Jaros S."/>
            <person name="Januszkiewicz K."/>
            <person name="Wedrychowicz H."/>
        </authorList>
    </citation>
    <scope>NUCLEOTIDE SEQUENCE [LARGE SCALE GENOMIC DNA]</scope>
    <source>
        <strain evidence="5 6">DSM 13106</strain>
    </source>
</reference>
<dbReference type="SUPFAM" id="SSF140931">
    <property type="entry name" value="Fic-like"/>
    <property type="match status" value="1"/>
</dbReference>
<dbReference type="Proteomes" id="UP000184389">
    <property type="component" value="Unassembled WGS sequence"/>
</dbReference>
<dbReference type="PROSITE" id="PS51459">
    <property type="entry name" value="FIDO"/>
    <property type="match status" value="1"/>
</dbReference>
<name>A0A1M5UB94_9FIRM</name>
<evidence type="ECO:0000256" key="3">
    <source>
        <dbReference type="PIRSR" id="PIRSR640198-3"/>
    </source>
</evidence>
<dbReference type="PANTHER" id="PTHR13504:SF38">
    <property type="entry name" value="FIDO DOMAIN-CONTAINING PROTEIN"/>
    <property type="match status" value="1"/>
</dbReference>
<evidence type="ECO:0000256" key="2">
    <source>
        <dbReference type="PIRSR" id="PIRSR640198-2"/>
    </source>
</evidence>
<keyword evidence="2" id="KW-0067">ATP-binding</keyword>
<protein>
    <submittedName>
        <fullName evidence="5">Fic/DOC family protein</fullName>
    </submittedName>
</protein>
<dbReference type="Pfam" id="PF02661">
    <property type="entry name" value="Fic"/>
    <property type="match status" value="1"/>
</dbReference>